<dbReference type="InterPro" id="IPR005835">
    <property type="entry name" value="NTP_transferase_dom"/>
</dbReference>
<dbReference type="Gene3D" id="3.90.550.10">
    <property type="entry name" value="Spore Coat Polysaccharide Biosynthesis Protein SpsA, Chain A"/>
    <property type="match status" value="1"/>
</dbReference>
<dbReference type="BioCyc" id="PSP1104324:GJSN-2262-MONOMER"/>
<dbReference type="PANTHER" id="PTHR22572">
    <property type="entry name" value="SUGAR-1-PHOSPHATE GUANYL TRANSFERASE"/>
    <property type="match status" value="1"/>
</dbReference>
<evidence type="ECO:0000259" key="1">
    <source>
        <dbReference type="Pfam" id="PF00483"/>
    </source>
</evidence>
<dbReference type="SUPFAM" id="SSF53448">
    <property type="entry name" value="Nucleotide-diphospho-sugar transferases"/>
    <property type="match status" value="1"/>
</dbReference>
<name>G7VBT6_9CREN</name>
<dbReference type="InterPro" id="IPR029044">
    <property type="entry name" value="Nucleotide-diphossugar_trans"/>
</dbReference>
<proteinExistence type="predicted"/>
<dbReference type="GO" id="GO:0016740">
    <property type="term" value="F:transferase activity"/>
    <property type="evidence" value="ECO:0007669"/>
    <property type="project" value="UniProtKB-KW"/>
</dbReference>
<evidence type="ECO:0000313" key="3">
    <source>
        <dbReference type="Proteomes" id="UP000005867"/>
    </source>
</evidence>
<organism evidence="2 3">
    <name type="scientific">Pyrobaculum ferrireducens</name>
    <dbReference type="NCBI Taxonomy" id="1104324"/>
    <lineage>
        <taxon>Archaea</taxon>
        <taxon>Thermoproteota</taxon>
        <taxon>Thermoprotei</taxon>
        <taxon>Thermoproteales</taxon>
        <taxon>Thermoproteaceae</taxon>
        <taxon>Pyrobaculum</taxon>
    </lineage>
</organism>
<dbReference type="RefSeq" id="WP_014289528.1">
    <property type="nucleotide sequence ID" value="NC_016645.1"/>
</dbReference>
<dbReference type="CDD" id="cd04181">
    <property type="entry name" value="NTP_transferase"/>
    <property type="match status" value="1"/>
</dbReference>
<reference evidence="2 3" key="1">
    <citation type="journal article" date="2012" name="J. Bacteriol.">
        <title>Complete genome sequence of strain 1860, a crenarchaeon of the genus pyrobaculum able to grow with various electron acceptors.</title>
        <authorList>
            <person name="Mardanov A.V."/>
            <person name="Gumerov V.M."/>
            <person name="Slobodkina G.B."/>
            <person name="Beletsky A.V."/>
            <person name="Bonch-Osmolovskaya E.A."/>
            <person name="Ravin N.V."/>
            <person name="Skryabin K.G."/>
        </authorList>
    </citation>
    <scope>NUCLEOTIDE SEQUENCE [LARGE SCALE GENOMIC DNA]</scope>
    <source>
        <strain evidence="2 3">1860</strain>
    </source>
</reference>
<dbReference type="Pfam" id="PF00483">
    <property type="entry name" value="NTP_transferase"/>
    <property type="match status" value="1"/>
</dbReference>
<dbReference type="KEGG" id="pyr:P186_2313"/>
<keyword evidence="2" id="KW-0808">Transferase</keyword>
<keyword evidence="3" id="KW-1185">Reference proteome</keyword>
<gene>
    <name evidence="2" type="ORF">P186_2313</name>
</gene>
<dbReference type="STRING" id="1104324.P186_2313"/>
<accession>G7VBT6</accession>
<dbReference type="HOGENOM" id="CLU_029499_2_0_2"/>
<dbReference type="InterPro" id="IPR050486">
    <property type="entry name" value="Mannose-1P_guanyltransferase"/>
</dbReference>
<feature type="domain" description="Nucleotidyl transferase" evidence="1">
    <location>
        <begin position="2"/>
        <end position="216"/>
    </location>
</feature>
<evidence type="ECO:0000313" key="2">
    <source>
        <dbReference type="EMBL" id="AET33703.1"/>
    </source>
</evidence>
<dbReference type="GeneID" id="11593916"/>
<dbReference type="eggNOG" id="arCOG00663">
    <property type="taxonomic scope" value="Archaea"/>
</dbReference>
<dbReference type="AlphaFoldDB" id="G7VBT6"/>
<dbReference type="Proteomes" id="UP000005867">
    <property type="component" value="Chromosome"/>
</dbReference>
<dbReference type="OrthoDB" id="15372at2157"/>
<protein>
    <submittedName>
        <fullName evidence="2">Sugar-phosphate nucleotidyl transferase</fullName>
    </submittedName>
</protein>
<sequence>MKAVVLAAGLGTRLRPLTYFLPKPLVAVGDRPLIAHIIEWLRMNGVGEVAVVGYYMQEVLESYLSECHPDVAFFKSRRLLGTAGQLHYVREWASGDMAVVNTDVLTNLDLRHPLELHRSSGALLTIVGQRYRASLRFGVLDTEGPALRAWREKPTIDYITSTGIYIISADVVKKLGEEYLDMNVLATSLMPRVAVYTAKEAYFYDVGTLEDLQSVANVVVGDLKP</sequence>
<dbReference type="EMBL" id="CP003098">
    <property type="protein sequence ID" value="AET33703.1"/>
    <property type="molecule type" value="Genomic_DNA"/>
</dbReference>